<comment type="similarity">
    <text evidence="2">Belongs to the ATP12 family.</text>
</comment>
<comment type="subcellular location">
    <subcellularLocation>
        <location evidence="1">Mitochondrion</location>
    </subcellularLocation>
</comment>
<accession>A0A4U0TQW6</accession>
<dbReference type="PANTHER" id="PTHR21013:SF10">
    <property type="entry name" value="ATP SYNTHASE MITOCHONDRIAL F1 COMPLEX ASSEMBLY FACTOR 2"/>
    <property type="match status" value="1"/>
</dbReference>
<evidence type="ECO:0000256" key="1">
    <source>
        <dbReference type="ARBA" id="ARBA00004173"/>
    </source>
</evidence>
<evidence type="ECO:0000313" key="7">
    <source>
        <dbReference type="Proteomes" id="UP000308549"/>
    </source>
</evidence>
<comment type="caution">
    <text evidence="6">The sequence shown here is derived from an EMBL/GenBank/DDBJ whole genome shotgun (WGS) entry which is preliminary data.</text>
</comment>
<evidence type="ECO:0000256" key="2">
    <source>
        <dbReference type="ARBA" id="ARBA00008231"/>
    </source>
</evidence>
<dbReference type="InterPro" id="IPR023335">
    <property type="entry name" value="ATP12_ortho_dom_sf"/>
</dbReference>
<name>A0A4U0TQW6_9PEZI</name>
<dbReference type="AlphaFoldDB" id="A0A4U0TQW6"/>
<keyword evidence="3" id="KW-0809">Transit peptide</keyword>
<keyword evidence="4" id="KW-0496">Mitochondrion</keyword>
<keyword evidence="5" id="KW-0143">Chaperone</keyword>
<protein>
    <submittedName>
        <fullName evidence="6">Uncharacterized protein</fullName>
    </submittedName>
</protein>
<sequence>MARKRQQAEQFLQAQKAKVDPAKPTSALRKRFWKNVSVIEADEGLQVMLDTRPVRTAARQILSLPYGKRALATGIAVEWDQLVSAQQALKQHYIPLTSMTSRAVDLEIEDKNGHGSIRDGIVRMAMRYLGTDTLLCWAPEKNIHDPYHKEGAKPLRERQREVAEPIIAYLKTHIFPGVDIEPILDEESIMPRSQPEMTRNVIRGWISGLPAFELAALERGVLATKSLLVAARLLVEWSQEFKHLQQDTQGGDRFGIGEATEAAMLEVMHQIESWGEVEDTHDVDREDMKRQLGSVVLVVS</sequence>
<evidence type="ECO:0000256" key="4">
    <source>
        <dbReference type="ARBA" id="ARBA00023128"/>
    </source>
</evidence>
<dbReference type="Proteomes" id="UP000308549">
    <property type="component" value="Unassembled WGS sequence"/>
</dbReference>
<gene>
    <name evidence="6" type="ORF">B0A50_06631</name>
</gene>
<evidence type="ECO:0000313" key="6">
    <source>
        <dbReference type="EMBL" id="TKA24474.1"/>
    </source>
</evidence>
<dbReference type="GO" id="GO:0033615">
    <property type="term" value="P:mitochondrial proton-transporting ATP synthase complex assembly"/>
    <property type="evidence" value="ECO:0007669"/>
    <property type="project" value="TreeGrafter"/>
</dbReference>
<dbReference type="Pfam" id="PF07542">
    <property type="entry name" value="ATP12"/>
    <property type="match status" value="1"/>
</dbReference>
<dbReference type="InterPro" id="IPR042272">
    <property type="entry name" value="ATP12_ATP_synth-F1-assembly_N"/>
</dbReference>
<dbReference type="OrthoDB" id="5322896at2759"/>
<dbReference type="SUPFAM" id="SSF160909">
    <property type="entry name" value="ATP12-like"/>
    <property type="match status" value="1"/>
</dbReference>
<dbReference type="PANTHER" id="PTHR21013">
    <property type="entry name" value="ATP SYNTHASE MITOCHONDRIAL F1 COMPLEX ASSEMBLY FACTOR 2/ATP12 PROTEIN, MITOCHONDRIAL PRECURSOR"/>
    <property type="match status" value="1"/>
</dbReference>
<dbReference type="GO" id="GO:0005739">
    <property type="term" value="C:mitochondrion"/>
    <property type="evidence" value="ECO:0007669"/>
    <property type="project" value="UniProtKB-SubCell"/>
</dbReference>
<keyword evidence="7" id="KW-1185">Reference proteome</keyword>
<evidence type="ECO:0000256" key="5">
    <source>
        <dbReference type="ARBA" id="ARBA00023186"/>
    </source>
</evidence>
<reference evidence="6 7" key="1">
    <citation type="submission" date="2017-03" db="EMBL/GenBank/DDBJ databases">
        <title>Genomes of endolithic fungi from Antarctica.</title>
        <authorList>
            <person name="Coleine C."/>
            <person name="Masonjones S."/>
            <person name="Stajich J.E."/>
        </authorList>
    </citation>
    <scope>NUCLEOTIDE SEQUENCE [LARGE SCALE GENOMIC DNA]</scope>
    <source>
        <strain evidence="6 7">CCFEE 6315</strain>
    </source>
</reference>
<proteinExistence type="inferred from homology"/>
<dbReference type="InterPro" id="IPR011419">
    <property type="entry name" value="ATP12_ATP_synth-F1-assembly"/>
</dbReference>
<dbReference type="Gene3D" id="3.30.2180.10">
    <property type="entry name" value="ATP12-like"/>
    <property type="match status" value="1"/>
</dbReference>
<organism evidence="6 7">
    <name type="scientific">Salinomyces thailandicus</name>
    <dbReference type="NCBI Taxonomy" id="706561"/>
    <lineage>
        <taxon>Eukaryota</taxon>
        <taxon>Fungi</taxon>
        <taxon>Dikarya</taxon>
        <taxon>Ascomycota</taxon>
        <taxon>Pezizomycotina</taxon>
        <taxon>Dothideomycetes</taxon>
        <taxon>Dothideomycetidae</taxon>
        <taxon>Mycosphaerellales</taxon>
        <taxon>Teratosphaeriaceae</taxon>
        <taxon>Salinomyces</taxon>
    </lineage>
</organism>
<evidence type="ECO:0000256" key="3">
    <source>
        <dbReference type="ARBA" id="ARBA00022946"/>
    </source>
</evidence>
<dbReference type="Gene3D" id="1.10.3580.10">
    <property type="entry name" value="ATP12 ATPase"/>
    <property type="match status" value="1"/>
</dbReference>
<dbReference type="EMBL" id="NAJL01000043">
    <property type="protein sequence ID" value="TKA24474.1"/>
    <property type="molecule type" value="Genomic_DNA"/>
</dbReference>